<sequence length="319" mass="34829">MPSALPPPPARVTTQAKMVSGASFISFFFRALLSFSHLSPSHHPFSKKAPHRLLFNLLSPAGPNSPLHLWHYSGDNDDDSGIATARTGEIAHAGRFLRPISADDVLFGNTFDRPLKLPWGSGAALKFMHFVDPTLEHDLASSTKPWALSPLISTMPYFAHRRVSSRISIALALALAHNASACLRRNILHLTLRTPEPSHSPSPSPLSSRHASPSGAATPSDSDGSMPASVRESWFEPQAPGNASSTLQPPKSHVGDKHLSKKHKRLSAASLASRLSAHHEGRLARSERKRTETFAKQEQELQELRNCSSPSLRITMQWP</sequence>
<evidence type="ECO:0000313" key="1">
    <source>
        <dbReference type="EMBL" id="KAI9452505.1"/>
    </source>
</evidence>
<protein>
    <submittedName>
        <fullName evidence="1">Uncharacterized protein</fullName>
    </submittedName>
</protein>
<proteinExistence type="predicted"/>
<accession>A0ACC0TYS8</accession>
<reference evidence="1" key="1">
    <citation type="submission" date="2021-03" db="EMBL/GenBank/DDBJ databases">
        <title>Evolutionary priming and transition to the ectomycorrhizal habit in an iconic lineage of mushroom-forming fungi: is preadaptation a requirement?</title>
        <authorList>
            <consortium name="DOE Joint Genome Institute"/>
            <person name="Looney B.P."/>
            <person name="Miyauchi S."/>
            <person name="Morin E."/>
            <person name="Drula E."/>
            <person name="Courty P.E."/>
            <person name="Chicoki N."/>
            <person name="Fauchery L."/>
            <person name="Kohler A."/>
            <person name="Kuo A."/>
            <person name="LaButti K."/>
            <person name="Pangilinan J."/>
            <person name="Lipzen A."/>
            <person name="Riley R."/>
            <person name="Andreopoulos W."/>
            <person name="He G."/>
            <person name="Johnson J."/>
            <person name="Barry K.W."/>
            <person name="Grigoriev I.V."/>
            <person name="Nagy L."/>
            <person name="Hibbett D."/>
            <person name="Henrissat B."/>
            <person name="Matheny P.B."/>
            <person name="Labbe J."/>
            <person name="Martin A.F."/>
        </authorList>
    </citation>
    <scope>NUCLEOTIDE SEQUENCE</scope>
    <source>
        <strain evidence="1">BPL698</strain>
    </source>
</reference>
<gene>
    <name evidence="1" type="ORF">F5148DRAFT_1289581</name>
</gene>
<comment type="caution">
    <text evidence="1">The sequence shown here is derived from an EMBL/GenBank/DDBJ whole genome shotgun (WGS) entry which is preliminary data.</text>
</comment>
<name>A0ACC0TYS8_9AGAM</name>
<dbReference type="EMBL" id="JAGFNK010000334">
    <property type="protein sequence ID" value="KAI9452505.1"/>
    <property type="molecule type" value="Genomic_DNA"/>
</dbReference>
<organism evidence="1 2">
    <name type="scientific">Russula earlei</name>
    <dbReference type="NCBI Taxonomy" id="71964"/>
    <lineage>
        <taxon>Eukaryota</taxon>
        <taxon>Fungi</taxon>
        <taxon>Dikarya</taxon>
        <taxon>Basidiomycota</taxon>
        <taxon>Agaricomycotina</taxon>
        <taxon>Agaricomycetes</taxon>
        <taxon>Russulales</taxon>
        <taxon>Russulaceae</taxon>
        <taxon>Russula</taxon>
    </lineage>
</organism>
<evidence type="ECO:0000313" key="2">
    <source>
        <dbReference type="Proteomes" id="UP001207468"/>
    </source>
</evidence>
<dbReference type="Proteomes" id="UP001207468">
    <property type="component" value="Unassembled WGS sequence"/>
</dbReference>
<keyword evidence="2" id="KW-1185">Reference proteome</keyword>